<feature type="transmembrane region" description="Helical" evidence="5">
    <location>
        <begin position="65"/>
        <end position="85"/>
    </location>
</feature>
<evidence type="ECO:0000313" key="7">
    <source>
        <dbReference type="Proteomes" id="UP000008312"/>
    </source>
</evidence>
<proteinExistence type="inferred from homology"/>
<accession>D8M6C9</accession>
<dbReference type="AlphaFoldDB" id="D8M6C9"/>
<sequence length="213" mass="23877">MLGKVLFIVLLQLVITTLIVWLICIIEPLRVAFKRVRFPVLIVTAVGTFLIPLIMKCVKAYPADIILLSIFTLLEALILASWAMWVDYHVIVTAFGLTAGITVFLLLFAFISKSDFSGIEPYLYQIFFIAIFFGGMTILNSNWVSIFSAISMSAFCIYLVADLKHLARGKGFEKGGKTEMYALDALKVYMDVIGLYTLIFKCCKKNRSLSPVC</sequence>
<dbReference type="GO" id="GO:0016020">
    <property type="term" value="C:membrane"/>
    <property type="evidence" value="ECO:0007669"/>
    <property type="project" value="UniProtKB-SubCell"/>
</dbReference>
<dbReference type="OrthoDB" id="7933078at2759"/>
<comment type="similarity">
    <text evidence="5">Belongs to the BI1 family.</text>
</comment>
<dbReference type="EMBL" id="FN668661">
    <property type="protein sequence ID" value="CBK23682.2"/>
    <property type="molecule type" value="Genomic_DNA"/>
</dbReference>
<evidence type="ECO:0000256" key="5">
    <source>
        <dbReference type="RuleBase" id="RU004379"/>
    </source>
</evidence>
<dbReference type="InParanoid" id="D8M6C9"/>
<feature type="transmembrane region" description="Helical" evidence="5">
    <location>
        <begin position="38"/>
        <end position="58"/>
    </location>
</feature>
<dbReference type="Proteomes" id="UP000008312">
    <property type="component" value="Unassembled WGS sequence"/>
</dbReference>
<keyword evidence="2 5" id="KW-0812">Transmembrane</keyword>
<feature type="transmembrane region" description="Helical" evidence="5">
    <location>
        <begin position="5"/>
        <end position="26"/>
    </location>
</feature>
<gene>
    <name evidence="6" type="ORF">GSBLH_T00003510001</name>
</gene>
<keyword evidence="7" id="KW-1185">Reference proteome</keyword>
<dbReference type="Pfam" id="PF01027">
    <property type="entry name" value="Bax1-I"/>
    <property type="match status" value="1"/>
</dbReference>
<reference evidence="6" key="1">
    <citation type="submission" date="2010-02" db="EMBL/GenBank/DDBJ databases">
        <title>Sequencing and annotation of the Blastocystis hominis genome.</title>
        <authorList>
            <person name="Wincker P."/>
        </authorList>
    </citation>
    <scope>NUCLEOTIDE SEQUENCE</scope>
    <source>
        <strain evidence="6">Singapore isolate B</strain>
    </source>
</reference>
<organism evidence="6">
    <name type="scientific">Blastocystis hominis</name>
    <dbReference type="NCBI Taxonomy" id="12968"/>
    <lineage>
        <taxon>Eukaryota</taxon>
        <taxon>Sar</taxon>
        <taxon>Stramenopiles</taxon>
        <taxon>Bigyra</taxon>
        <taxon>Opalozoa</taxon>
        <taxon>Opalinata</taxon>
        <taxon>Blastocystidae</taxon>
        <taxon>Blastocystis</taxon>
    </lineage>
</organism>
<dbReference type="RefSeq" id="XP_012897730.1">
    <property type="nucleotide sequence ID" value="XM_013042276.1"/>
</dbReference>
<protein>
    <submittedName>
        <fullName evidence="6">Uncharacterized protein</fullName>
    </submittedName>
</protein>
<feature type="transmembrane region" description="Helical" evidence="5">
    <location>
        <begin position="122"/>
        <end position="139"/>
    </location>
</feature>
<feature type="transmembrane region" description="Helical" evidence="5">
    <location>
        <begin position="145"/>
        <end position="161"/>
    </location>
</feature>
<evidence type="ECO:0000256" key="4">
    <source>
        <dbReference type="ARBA" id="ARBA00023136"/>
    </source>
</evidence>
<comment type="subcellular location">
    <subcellularLocation>
        <location evidence="1">Membrane</location>
        <topology evidence="1">Multi-pass membrane protein</topology>
    </subcellularLocation>
</comment>
<keyword evidence="3 5" id="KW-1133">Transmembrane helix</keyword>
<dbReference type="FunCoup" id="D8M6C9">
    <property type="interactions" value="9"/>
</dbReference>
<dbReference type="InterPro" id="IPR006214">
    <property type="entry name" value="Bax_inhibitor_1-related"/>
</dbReference>
<evidence type="ECO:0000313" key="6">
    <source>
        <dbReference type="EMBL" id="CBK23682.2"/>
    </source>
</evidence>
<feature type="transmembrane region" description="Helical" evidence="5">
    <location>
        <begin position="91"/>
        <end position="110"/>
    </location>
</feature>
<dbReference type="PANTHER" id="PTHR23291">
    <property type="entry name" value="BAX INHIBITOR-RELATED"/>
    <property type="match status" value="1"/>
</dbReference>
<evidence type="ECO:0000256" key="3">
    <source>
        <dbReference type="ARBA" id="ARBA00022989"/>
    </source>
</evidence>
<feature type="transmembrane region" description="Helical" evidence="5">
    <location>
        <begin position="181"/>
        <end position="200"/>
    </location>
</feature>
<evidence type="ECO:0000256" key="1">
    <source>
        <dbReference type="ARBA" id="ARBA00004141"/>
    </source>
</evidence>
<dbReference type="PANTHER" id="PTHR23291:SF47">
    <property type="entry name" value="TRANSMEMBRANE BAX INHIBITOR MOTIF CONTAINING 7"/>
    <property type="match status" value="1"/>
</dbReference>
<keyword evidence="4 5" id="KW-0472">Membrane</keyword>
<name>D8M6C9_BLAHO</name>
<evidence type="ECO:0000256" key="2">
    <source>
        <dbReference type="ARBA" id="ARBA00022692"/>
    </source>
</evidence>
<dbReference type="GeneID" id="24920607"/>